<dbReference type="Proteomes" id="UP001218362">
    <property type="component" value="Chromosome"/>
</dbReference>
<evidence type="ECO:0000313" key="4">
    <source>
        <dbReference type="Proteomes" id="UP001218362"/>
    </source>
</evidence>
<proteinExistence type="predicted"/>
<dbReference type="InterPro" id="IPR012312">
    <property type="entry name" value="Hemerythrin-like"/>
</dbReference>
<protein>
    <submittedName>
        <fullName evidence="3">Hemerythrin domain-containing protein</fullName>
    </submittedName>
</protein>
<dbReference type="PANTHER" id="PTHR35585">
    <property type="entry name" value="HHE DOMAIN PROTEIN (AFU_ORTHOLOGUE AFUA_4G00730)"/>
    <property type="match status" value="1"/>
</dbReference>
<evidence type="ECO:0000313" key="3">
    <source>
        <dbReference type="EMBL" id="WEK48194.1"/>
    </source>
</evidence>
<evidence type="ECO:0000256" key="1">
    <source>
        <dbReference type="SAM" id="MobiDB-lite"/>
    </source>
</evidence>
<reference evidence="3" key="1">
    <citation type="submission" date="2023-03" db="EMBL/GenBank/DDBJ databases">
        <title>Andean soil-derived lignocellulolytic bacterial consortium as a source of novel taxa and putative plastic-active enzymes.</title>
        <authorList>
            <person name="Diaz-Garcia L."/>
            <person name="Chuvochina M."/>
            <person name="Feuerriegel G."/>
            <person name="Bunk B."/>
            <person name="Sproer C."/>
            <person name="Streit W.R."/>
            <person name="Rodriguez L.M."/>
            <person name="Overmann J."/>
            <person name="Jimenez D.J."/>
        </authorList>
    </citation>
    <scope>NUCLEOTIDE SEQUENCE</scope>
    <source>
        <strain evidence="3">MAG 26</strain>
    </source>
</reference>
<feature type="region of interest" description="Disordered" evidence="1">
    <location>
        <begin position="153"/>
        <end position="173"/>
    </location>
</feature>
<dbReference type="AlphaFoldDB" id="A0AAJ5X8U3"/>
<dbReference type="PANTHER" id="PTHR35585:SF1">
    <property type="entry name" value="HHE DOMAIN PROTEIN (AFU_ORTHOLOGUE AFUA_4G00730)"/>
    <property type="match status" value="1"/>
</dbReference>
<evidence type="ECO:0000259" key="2">
    <source>
        <dbReference type="Pfam" id="PF01814"/>
    </source>
</evidence>
<accession>A0AAJ5X8U3</accession>
<organism evidence="3 4">
    <name type="scientific">Candidatus Andeanibacterium colombiense</name>
    <dbReference type="NCBI Taxonomy" id="3121345"/>
    <lineage>
        <taxon>Bacteria</taxon>
        <taxon>Pseudomonadati</taxon>
        <taxon>Pseudomonadota</taxon>
        <taxon>Alphaproteobacteria</taxon>
        <taxon>Sphingomonadales</taxon>
        <taxon>Sphingomonadaceae</taxon>
        <taxon>Candidatus Andeanibacterium</taxon>
    </lineage>
</organism>
<dbReference type="KEGG" id="acob:P0Y56_07835"/>
<dbReference type="EMBL" id="CP119316">
    <property type="protein sequence ID" value="WEK48194.1"/>
    <property type="molecule type" value="Genomic_DNA"/>
</dbReference>
<sequence length="173" mass="19332">MMLFSSKPEDAVDKLKADHDAVEELVDRIGKAAPAEARRLGIRMCNMLKIHMTLEEELFYPALRQAGGKKDKLDEGIVEHDTAKILVNDILDAGNTKDAIVAKLQVLGEQMVHHQDEEEERGGIFDQARESELDLEAMLERMLAREAELRAELKEDDALPVAEPSKIDLSASE</sequence>
<gene>
    <name evidence="3" type="ORF">P0Y56_07835</name>
</gene>
<feature type="domain" description="Hemerythrin-like" evidence="2">
    <location>
        <begin position="11"/>
        <end position="120"/>
    </location>
</feature>
<name>A0AAJ5X8U3_9SPHN</name>
<dbReference type="Gene3D" id="1.20.120.520">
    <property type="entry name" value="nmb1532 protein domain like"/>
    <property type="match status" value="1"/>
</dbReference>
<dbReference type="Pfam" id="PF01814">
    <property type="entry name" value="Hemerythrin"/>
    <property type="match status" value="1"/>
</dbReference>